<protein>
    <recommendedName>
        <fullName evidence="1">WCX domain-containing protein</fullName>
    </recommendedName>
</protein>
<evidence type="ECO:0000313" key="3">
    <source>
        <dbReference type="Proteomes" id="UP000321110"/>
    </source>
</evidence>
<proteinExistence type="predicted"/>
<dbReference type="Pfam" id="PF25583">
    <property type="entry name" value="WCX"/>
    <property type="match status" value="1"/>
</dbReference>
<accession>A0A5C7W4U1</accession>
<dbReference type="Proteomes" id="UP000321110">
    <property type="component" value="Unassembled WGS sequence"/>
</dbReference>
<evidence type="ECO:0000259" key="1">
    <source>
        <dbReference type="Pfam" id="PF25583"/>
    </source>
</evidence>
<feature type="domain" description="WCX" evidence="1">
    <location>
        <begin position="103"/>
        <end position="153"/>
    </location>
</feature>
<gene>
    <name evidence="2" type="ORF">E6Q69_11395</name>
</gene>
<dbReference type="AlphaFoldDB" id="A0A5C7W4U1"/>
<dbReference type="InterPro" id="IPR057727">
    <property type="entry name" value="WCX_dom"/>
</dbReference>
<evidence type="ECO:0000313" key="2">
    <source>
        <dbReference type="EMBL" id="TXI31418.1"/>
    </source>
</evidence>
<sequence length="164" mass="18492">NQWPDARGTGGRITVESVARCSWNGWPDGRGIRRRPAPVRFTAAALGALHSSNSARSATHYVALTAHTHLTTSRSVPYGAFNQRESCPPSCRIDGRLSRQLEQAPFSEDSARPTTKVSDSWKLRWWVMSHDGYNQIQQPDQLRDEVRQRLLDALDLQPDQYPPL</sequence>
<feature type="non-terminal residue" evidence="2">
    <location>
        <position position="1"/>
    </location>
</feature>
<name>A0A5C7W4U1_AQUAC</name>
<comment type="caution">
    <text evidence="2">The sequence shown here is derived from an EMBL/GenBank/DDBJ whole genome shotgun (WGS) entry which is preliminary data.</text>
</comment>
<reference evidence="2 3" key="1">
    <citation type="submission" date="2018-09" db="EMBL/GenBank/DDBJ databases">
        <title>Metagenome Assembled Genomes from an Advanced Water Purification Facility.</title>
        <authorList>
            <person name="Stamps B.W."/>
            <person name="Spear J.R."/>
        </authorList>
    </citation>
    <scope>NUCLEOTIDE SEQUENCE [LARGE SCALE GENOMIC DNA]</scope>
    <source>
        <strain evidence="2">Bin_52_1</strain>
    </source>
</reference>
<dbReference type="EMBL" id="SSFO01000189">
    <property type="protein sequence ID" value="TXI31418.1"/>
    <property type="molecule type" value="Genomic_DNA"/>
</dbReference>
<organism evidence="2 3">
    <name type="scientific">Aquipseudomonas alcaligenes</name>
    <name type="common">Pseudomonas alcaligenes</name>
    <dbReference type="NCBI Taxonomy" id="43263"/>
    <lineage>
        <taxon>Bacteria</taxon>
        <taxon>Pseudomonadati</taxon>
        <taxon>Pseudomonadota</taxon>
        <taxon>Gammaproteobacteria</taxon>
        <taxon>Pseudomonadales</taxon>
        <taxon>Pseudomonadaceae</taxon>
        <taxon>Aquipseudomonas</taxon>
    </lineage>
</organism>